<gene>
    <name evidence="1" type="ORF">GAK29_02205</name>
</gene>
<sequence length="283" mass="33479">MFITTQLNVLTQFLSDHACSNHVMNQINQRFVNFEATLLRAKVLRKFSEKKQIMIIQSEISSNQSDSAFLFSPFILANLNQTVVYTTPLTDFVHSFFKPYYHIEKTINLTEKDETVLESLNLRLDFYDQGLQKRDFICFQLFKALTQSEVHCIFLISDHPIDINGLYEIECFFRIRIFLIRPQDHQQQCILQYQAEHLNMQQLLFKYKDAAHIALCREFSEINAKILHLLRLYDLSRAQNLVEDMFYSEHIYEKLSVYAEYMQTKLQNNVLSPKFKSVSSLKI</sequence>
<reference evidence="2" key="1">
    <citation type="journal article" date="2020" name="MBio">
        <title>Horizontal gene transfer to a defensive symbiont with a reduced genome amongst a multipartite beetle microbiome.</title>
        <authorList>
            <person name="Waterworth S.C."/>
            <person name="Florez L.V."/>
            <person name="Rees E.R."/>
            <person name="Hertweck C."/>
            <person name="Kaltenpoth M."/>
            <person name="Kwan J.C."/>
        </authorList>
    </citation>
    <scope>NUCLEOTIDE SEQUENCE [LARGE SCALE GENOMIC DNA]</scope>
</reference>
<accession>A0A833PGQ5</accession>
<dbReference type="EMBL" id="WNDP01000048">
    <property type="protein sequence ID" value="KAF1025036.1"/>
    <property type="molecule type" value="Genomic_DNA"/>
</dbReference>
<comment type="caution">
    <text evidence="1">The sequence shown here is derived from an EMBL/GenBank/DDBJ whole genome shotgun (WGS) entry which is preliminary data.</text>
</comment>
<evidence type="ECO:0000313" key="1">
    <source>
        <dbReference type="EMBL" id="KAF1025036.1"/>
    </source>
</evidence>
<dbReference type="Proteomes" id="UP000490535">
    <property type="component" value="Unassembled WGS sequence"/>
</dbReference>
<protein>
    <submittedName>
        <fullName evidence="1">Uncharacterized protein</fullName>
    </submittedName>
</protein>
<name>A0A833PGQ5_ACIBZ</name>
<proteinExistence type="predicted"/>
<dbReference type="AlphaFoldDB" id="A0A833PGQ5"/>
<organism evidence="1 2">
    <name type="scientific">Acinetobacter bereziniae</name>
    <name type="common">Acinetobacter genomosp. 10</name>
    <dbReference type="NCBI Taxonomy" id="106648"/>
    <lineage>
        <taxon>Bacteria</taxon>
        <taxon>Pseudomonadati</taxon>
        <taxon>Pseudomonadota</taxon>
        <taxon>Gammaproteobacteria</taxon>
        <taxon>Moraxellales</taxon>
        <taxon>Moraxellaceae</taxon>
        <taxon>Acinetobacter</taxon>
    </lineage>
</organism>
<evidence type="ECO:0000313" key="2">
    <source>
        <dbReference type="Proteomes" id="UP000490535"/>
    </source>
</evidence>